<dbReference type="EMBL" id="AP027452">
    <property type="protein sequence ID" value="BDY28361.1"/>
    <property type="molecule type" value="Genomic_DNA"/>
</dbReference>
<feature type="compositionally biased region" description="Gly residues" evidence="1">
    <location>
        <begin position="1"/>
        <end position="27"/>
    </location>
</feature>
<evidence type="ECO:0000256" key="2">
    <source>
        <dbReference type="SAM" id="Phobius"/>
    </source>
</evidence>
<dbReference type="AlphaFoldDB" id="A0AAI8XMW7"/>
<accession>A0AAI8XMW7</accession>
<feature type="transmembrane region" description="Helical" evidence="2">
    <location>
        <begin position="65"/>
        <end position="84"/>
    </location>
</feature>
<organism evidence="4 5">
    <name type="scientific">Mycolicibacterium mageritense</name>
    <name type="common">Mycobacterium mageritense</name>
    <dbReference type="NCBI Taxonomy" id="53462"/>
    <lineage>
        <taxon>Bacteria</taxon>
        <taxon>Bacillati</taxon>
        <taxon>Actinomycetota</taxon>
        <taxon>Actinomycetes</taxon>
        <taxon>Mycobacteriales</taxon>
        <taxon>Mycobacteriaceae</taxon>
        <taxon>Mycolicibacterium</taxon>
    </lineage>
</organism>
<feature type="region of interest" description="Disordered" evidence="1">
    <location>
        <begin position="1"/>
        <end position="64"/>
    </location>
</feature>
<sequence>MTYGGYGGGPTGPFGNDPFGGQGGFPPQGGPPGFPPGPPGGPPGYPPGFGPQPGPPGPPTGQTNTLATLSIPFGIILPPLGAVLGHMGLSQVKRTGQPGRERALIGLTLSYLMIFVGIVALVVWLVLSNSSDSTPSNDTTTSKTTTKKTTTTRTTTKRSTPRSTAPPPPPRPQQVTVDQLKVGDCVQIEEHGADPTDPNAKSISITMSMCLQIPGIYHVDRVTVTEGTCPGDTLFNTEKTTFVCVSPYRG</sequence>
<keyword evidence="2" id="KW-1133">Transmembrane helix</keyword>
<keyword evidence="2" id="KW-0812">Transmembrane</keyword>
<evidence type="ECO:0000259" key="3">
    <source>
        <dbReference type="Pfam" id="PF13828"/>
    </source>
</evidence>
<reference evidence="4" key="1">
    <citation type="submission" date="2023-03" db="EMBL/GenBank/DDBJ databases">
        <title>Draft genome sequence of a Mycolicibacterium mageritense strain H4_3_1 isolated from a hybrid biological-inorganic system reactor.</title>
        <authorList>
            <person name="Feng X."/>
            <person name="Kazama D."/>
            <person name="Sato K."/>
            <person name="Kobayashi H."/>
        </authorList>
    </citation>
    <scope>NUCLEOTIDE SEQUENCE</scope>
    <source>
        <strain evidence="4">H4_3_1</strain>
    </source>
</reference>
<feature type="domain" description="DUF4190" evidence="3">
    <location>
        <begin position="69"/>
        <end position="119"/>
    </location>
</feature>
<evidence type="ECO:0000313" key="5">
    <source>
        <dbReference type="Proteomes" id="UP001241092"/>
    </source>
</evidence>
<name>A0AAI8XMW7_MYCME</name>
<dbReference type="Pfam" id="PF13828">
    <property type="entry name" value="DUF4190"/>
    <property type="match status" value="1"/>
</dbReference>
<dbReference type="InterPro" id="IPR025241">
    <property type="entry name" value="DUF4190"/>
</dbReference>
<feature type="transmembrane region" description="Helical" evidence="2">
    <location>
        <begin position="104"/>
        <end position="127"/>
    </location>
</feature>
<proteinExistence type="predicted"/>
<feature type="compositionally biased region" description="Pro residues" evidence="1">
    <location>
        <begin position="28"/>
        <end position="59"/>
    </location>
</feature>
<feature type="compositionally biased region" description="Low complexity" evidence="1">
    <location>
        <begin position="131"/>
        <end position="154"/>
    </location>
</feature>
<evidence type="ECO:0000313" key="4">
    <source>
        <dbReference type="EMBL" id="BDY28361.1"/>
    </source>
</evidence>
<dbReference type="Proteomes" id="UP001241092">
    <property type="component" value="Chromosome"/>
</dbReference>
<gene>
    <name evidence="4" type="ORF">hbim_02295</name>
</gene>
<protein>
    <recommendedName>
        <fullName evidence="3">DUF4190 domain-containing protein</fullName>
    </recommendedName>
</protein>
<evidence type="ECO:0000256" key="1">
    <source>
        <dbReference type="SAM" id="MobiDB-lite"/>
    </source>
</evidence>
<keyword evidence="2" id="KW-0472">Membrane</keyword>
<dbReference type="RefSeq" id="WP_286214851.1">
    <property type="nucleotide sequence ID" value="NZ_AP027452.1"/>
</dbReference>
<feature type="region of interest" description="Disordered" evidence="1">
    <location>
        <begin position="131"/>
        <end position="177"/>
    </location>
</feature>